<dbReference type="GO" id="GO:0005634">
    <property type="term" value="C:nucleus"/>
    <property type="evidence" value="ECO:0007669"/>
    <property type="project" value="UniProtKB-SubCell"/>
</dbReference>
<dbReference type="Gene3D" id="3.10.20.90">
    <property type="entry name" value="Phosphatidylinositol 3-kinase Catalytic Subunit, Chain A, domain 1"/>
    <property type="match status" value="1"/>
</dbReference>
<dbReference type="InterPro" id="IPR029071">
    <property type="entry name" value="Ubiquitin-like_domsf"/>
</dbReference>
<dbReference type="InterPro" id="IPR022617">
    <property type="entry name" value="Rad60/SUMO-like_dom"/>
</dbReference>
<keyword evidence="4" id="KW-1185">Reference proteome</keyword>
<dbReference type="Pfam" id="PF11976">
    <property type="entry name" value="Rad60-SLD"/>
    <property type="match status" value="1"/>
</dbReference>
<keyword evidence="1" id="KW-0539">Nucleus</keyword>
<evidence type="ECO:0000313" key="4">
    <source>
        <dbReference type="Proteomes" id="UP001497516"/>
    </source>
</evidence>
<gene>
    <name evidence="3" type="ORF">LTRI10_LOCUS1739</name>
</gene>
<dbReference type="Proteomes" id="UP001497516">
    <property type="component" value="Chromosome 1"/>
</dbReference>
<dbReference type="AlphaFoldDB" id="A0AAV2CDC0"/>
<organism evidence="3 4">
    <name type="scientific">Linum trigynum</name>
    <dbReference type="NCBI Taxonomy" id="586398"/>
    <lineage>
        <taxon>Eukaryota</taxon>
        <taxon>Viridiplantae</taxon>
        <taxon>Streptophyta</taxon>
        <taxon>Embryophyta</taxon>
        <taxon>Tracheophyta</taxon>
        <taxon>Spermatophyta</taxon>
        <taxon>Magnoliopsida</taxon>
        <taxon>eudicotyledons</taxon>
        <taxon>Gunneridae</taxon>
        <taxon>Pentapetalae</taxon>
        <taxon>rosids</taxon>
        <taxon>fabids</taxon>
        <taxon>Malpighiales</taxon>
        <taxon>Linaceae</taxon>
        <taxon>Linum</taxon>
    </lineage>
</organism>
<dbReference type="PANTHER" id="PTHR10562">
    <property type="entry name" value="SMALL UBIQUITIN-RELATED MODIFIER"/>
    <property type="match status" value="1"/>
</dbReference>
<evidence type="ECO:0000256" key="1">
    <source>
        <dbReference type="RuleBase" id="RU361190"/>
    </source>
</evidence>
<protein>
    <recommendedName>
        <fullName evidence="1">Small ubiquitin-related modifier</fullName>
        <shortName evidence="1">SUMO</shortName>
    </recommendedName>
</protein>
<dbReference type="CDD" id="cd01763">
    <property type="entry name" value="Ubl_SUMO_like"/>
    <property type="match status" value="1"/>
</dbReference>
<accession>A0AAV2CDC0</accession>
<name>A0AAV2CDC0_9ROSI</name>
<sequence length="84" mass="9669">MDDHQQNIIVKVKSMEDGGSILFRINTATPLRKLILAYCEWKELVADDIRLVHKGLQLERDRTPEQYKIKDGSVIYALLTLRGS</sequence>
<dbReference type="PROSITE" id="PS50053">
    <property type="entry name" value="UBIQUITIN_2"/>
    <property type="match status" value="1"/>
</dbReference>
<comment type="similarity">
    <text evidence="1">Belongs to the ubiquitin family. SUMO subfamily.</text>
</comment>
<dbReference type="InterPro" id="IPR000626">
    <property type="entry name" value="Ubiquitin-like_dom"/>
</dbReference>
<evidence type="ECO:0000313" key="3">
    <source>
        <dbReference type="EMBL" id="CAL1353871.1"/>
    </source>
</evidence>
<dbReference type="SMART" id="SM00213">
    <property type="entry name" value="UBQ"/>
    <property type="match status" value="1"/>
</dbReference>
<comment type="subcellular location">
    <subcellularLocation>
        <location evidence="1">Nucleus</location>
    </subcellularLocation>
</comment>
<keyword evidence="1" id="KW-0833">Ubl conjugation pathway</keyword>
<dbReference type="EMBL" id="OZ034813">
    <property type="protein sequence ID" value="CAL1353871.1"/>
    <property type="molecule type" value="Genomic_DNA"/>
</dbReference>
<proteinExistence type="inferred from homology"/>
<feature type="domain" description="Ubiquitin-like" evidence="2">
    <location>
        <begin position="6"/>
        <end position="84"/>
    </location>
</feature>
<dbReference type="SUPFAM" id="SSF54236">
    <property type="entry name" value="Ubiquitin-like"/>
    <property type="match status" value="1"/>
</dbReference>
<reference evidence="3 4" key="1">
    <citation type="submission" date="2024-04" db="EMBL/GenBank/DDBJ databases">
        <authorList>
            <person name="Fracassetti M."/>
        </authorList>
    </citation>
    <scope>NUCLEOTIDE SEQUENCE [LARGE SCALE GENOMIC DNA]</scope>
</reference>
<evidence type="ECO:0000259" key="2">
    <source>
        <dbReference type="PROSITE" id="PS50053"/>
    </source>
</evidence>